<name>A0AAW0BVA3_9AGAR</name>
<evidence type="ECO:0008006" key="3">
    <source>
        <dbReference type="Google" id="ProtNLM"/>
    </source>
</evidence>
<organism evidence="1 2">
    <name type="scientific">Favolaschia claudopus</name>
    <dbReference type="NCBI Taxonomy" id="2862362"/>
    <lineage>
        <taxon>Eukaryota</taxon>
        <taxon>Fungi</taxon>
        <taxon>Dikarya</taxon>
        <taxon>Basidiomycota</taxon>
        <taxon>Agaricomycotina</taxon>
        <taxon>Agaricomycetes</taxon>
        <taxon>Agaricomycetidae</taxon>
        <taxon>Agaricales</taxon>
        <taxon>Marasmiineae</taxon>
        <taxon>Mycenaceae</taxon>
        <taxon>Favolaschia</taxon>
    </lineage>
</organism>
<evidence type="ECO:0000313" key="1">
    <source>
        <dbReference type="EMBL" id="KAK7030051.1"/>
    </source>
</evidence>
<reference evidence="1 2" key="1">
    <citation type="journal article" date="2024" name="J Genomics">
        <title>Draft genome sequencing and assembly of Favolaschia claudopus CIRM-BRFM 2984 isolated from oak limbs.</title>
        <authorList>
            <person name="Navarro D."/>
            <person name="Drula E."/>
            <person name="Chaduli D."/>
            <person name="Cazenave R."/>
            <person name="Ahrendt S."/>
            <person name="Wang J."/>
            <person name="Lipzen A."/>
            <person name="Daum C."/>
            <person name="Barry K."/>
            <person name="Grigoriev I.V."/>
            <person name="Favel A."/>
            <person name="Rosso M.N."/>
            <person name="Martin F."/>
        </authorList>
    </citation>
    <scope>NUCLEOTIDE SEQUENCE [LARGE SCALE GENOMIC DNA]</scope>
    <source>
        <strain evidence="1 2">CIRM-BRFM 2984</strain>
    </source>
</reference>
<dbReference type="Gene3D" id="3.80.10.10">
    <property type="entry name" value="Ribonuclease Inhibitor"/>
    <property type="match status" value="1"/>
</dbReference>
<dbReference type="Proteomes" id="UP001362999">
    <property type="component" value="Unassembled WGS sequence"/>
</dbReference>
<proteinExistence type="predicted"/>
<protein>
    <recommendedName>
        <fullName evidence="3">F-box domain-containing protein</fullName>
    </recommendedName>
</protein>
<keyword evidence="2" id="KW-1185">Reference proteome</keyword>
<dbReference type="EMBL" id="JAWWNJ010000026">
    <property type="protein sequence ID" value="KAK7030051.1"/>
    <property type="molecule type" value="Genomic_DNA"/>
</dbReference>
<dbReference type="AlphaFoldDB" id="A0AAW0BVA3"/>
<gene>
    <name evidence="1" type="ORF">R3P38DRAFT_3266871</name>
</gene>
<comment type="caution">
    <text evidence="1">The sequence shown here is derived from an EMBL/GenBank/DDBJ whole genome shotgun (WGS) entry which is preliminary data.</text>
</comment>
<sequence length="376" mass="42282">MPAPGLPLPELWDYITEFITAPKDLKSVSLTCRSFCSAAQKRLYHDICLEENLLMMSYGYNPANPKAYHLSAILSHSPHILGYIRTLRVYSRSHTVHAVLAAIPWSHLRNLTIKLSPALSGRDNVKTLVRIPSLRALYVQFDAPRDDEVLFFVLSSCSQNIDELGLEMIDEGDEGQEPNISFVPPTLTSPRSTIHSLTLCTNAFFPDVLGNLFDLHSLKNLTWNGIHSPTLEHFFAEFGASVEALHLPYGFQGMEVSLNPSSCFAHFPSLQHLRVNVNPDDKFVSTLTTVGEVIERLPTITHLTLEISPTSMRELLPWAEEFEKVLVRYLAALQDVRFVLLETGTEGCDHDGDVVSIEELKKLFARFERSNTSCRM</sequence>
<evidence type="ECO:0000313" key="2">
    <source>
        <dbReference type="Proteomes" id="UP001362999"/>
    </source>
</evidence>
<accession>A0AAW0BVA3</accession>
<dbReference type="InterPro" id="IPR032675">
    <property type="entry name" value="LRR_dom_sf"/>
</dbReference>
<dbReference type="SUPFAM" id="SSF52047">
    <property type="entry name" value="RNI-like"/>
    <property type="match status" value="1"/>
</dbReference>